<protein>
    <submittedName>
        <fullName evidence="2">Uncharacterized protein</fullName>
    </submittedName>
</protein>
<organism evidence="2 3">
    <name type="scientific">Xylanimonas protaetiae</name>
    <dbReference type="NCBI Taxonomy" id="2509457"/>
    <lineage>
        <taxon>Bacteria</taxon>
        <taxon>Bacillati</taxon>
        <taxon>Actinomycetota</taxon>
        <taxon>Actinomycetes</taxon>
        <taxon>Micrococcales</taxon>
        <taxon>Promicromonosporaceae</taxon>
        <taxon>Xylanimonas</taxon>
    </lineage>
</organism>
<name>A0A4P6F7H5_9MICO</name>
<evidence type="ECO:0000256" key="1">
    <source>
        <dbReference type="SAM" id="MobiDB-lite"/>
    </source>
</evidence>
<sequence length="246" mass="26710">MDDERRHVDEPPTVLAVHEPEPQHLDGHGRLAEEVDGVEHVLVGVLADDDEAHAGAARLRARDGHGVVELGDVALERGGTAAVERGELRARHPARGPGVVERAGQRGVVQAGDELDDDGRAGRVEREQVRLVGAVAGRHGEDLLAEQPVDVRLDDAVGRRADAGARPGDDLRTVSLDLEERQGIHLRGVSFRRARSLLRARTHTLRAPPAPQGRSTTRGCTDRVKGLRRGPGRAPWWWPASRGWVP</sequence>
<keyword evidence="3" id="KW-1185">Reference proteome</keyword>
<dbReference type="KEGG" id="xya:ET471_03430"/>
<dbReference type="EMBL" id="CP035493">
    <property type="protein sequence ID" value="QAY69207.1"/>
    <property type="molecule type" value="Genomic_DNA"/>
</dbReference>
<dbReference type="Proteomes" id="UP000292118">
    <property type="component" value="Chromosome"/>
</dbReference>
<evidence type="ECO:0000313" key="2">
    <source>
        <dbReference type="EMBL" id="QAY69207.1"/>
    </source>
</evidence>
<proteinExistence type="predicted"/>
<reference evidence="2 3" key="1">
    <citation type="submission" date="2019-01" db="EMBL/GenBank/DDBJ databases">
        <title>Genome sequencing of strain FW10M-9.</title>
        <authorList>
            <person name="Heo J."/>
            <person name="Kim S.-J."/>
            <person name="Kim J.-S."/>
            <person name="Hong S.-B."/>
            <person name="Kwon S.-W."/>
        </authorList>
    </citation>
    <scope>NUCLEOTIDE SEQUENCE [LARGE SCALE GENOMIC DNA]</scope>
    <source>
        <strain evidence="2 3">FW10M-9</strain>
    </source>
</reference>
<accession>A0A4P6F7H5</accession>
<evidence type="ECO:0000313" key="3">
    <source>
        <dbReference type="Proteomes" id="UP000292118"/>
    </source>
</evidence>
<gene>
    <name evidence="2" type="ORF">ET471_03430</name>
</gene>
<dbReference type="AlphaFoldDB" id="A0A4P6F7H5"/>
<feature type="region of interest" description="Disordered" evidence="1">
    <location>
        <begin position="206"/>
        <end position="228"/>
    </location>
</feature>
<dbReference type="RefSeq" id="WP_129186607.1">
    <property type="nucleotide sequence ID" value="NZ_CP035493.1"/>
</dbReference>